<protein>
    <submittedName>
        <fullName evidence="2">Uncharacterized protein</fullName>
    </submittedName>
</protein>
<keyword evidence="3" id="KW-1185">Reference proteome</keyword>
<comment type="caution">
    <text evidence="2">The sequence shown here is derived from an EMBL/GenBank/DDBJ whole genome shotgun (WGS) entry which is preliminary data.</text>
</comment>
<feature type="region of interest" description="Disordered" evidence="1">
    <location>
        <begin position="38"/>
        <end position="62"/>
    </location>
</feature>
<reference evidence="2 3" key="1">
    <citation type="journal article" date="2014" name="Genome Biol. Evol.">
        <title>The secreted proteins of Achlya hypogyna and Thraustotheca clavata identify the ancestral oomycete secretome and reveal gene acquisitions by horizontal gene transfer.</title>
        <authorList>
            <person name="Misner I."/>
            <person name="Blouin N."/>
            <person name="Leonard G."/>
            <person name="Richards T.A."/>
            <person name="Lane C.E."/>
        </authorList>
    </citation>
    <scope>NUCLEOTIDE SEQUENCE [LARGE SCALE GENOMIC DNA]</scope>
    <source>
        <strain evidence="2 3">ATCC 34112</strain>
    </source>
</reference>
<proteinExistence type="predicted"/>
<evidence type="ECO:0000313" key="2">
    <source>
        <dbReference type="EMBL" id="OQR80919.1"/>
    </source>
</evidence>
<dbReference type="EMBL" id="JNBS01005103">
    <property type="protein sequence ID" value="OQR80919.1"/>
    <property type="molecule type" value="Genomic_DNA"/>
</dbReference>
<name>A0A1V9Y5D7_9STRA</name>
<organism evidence="2 3">
    <name type="scientific">Thraustotheca clavata</name>
    <dbReference type="NCBI Taxonomy" id="74557"/>
    <lineage>
        <taxon>Eukaryota</taxon>
        <taxon>Sar</taxon>
        <taxon>Stramenopiles</taxon>
        <taxon>Oomycota</taxon>
        <taxon>Saprolegniomycetes</taxon>
        <taxon>Saprolegniales</taxon>
        <taxon>Achlyaceae</taxon>
        <taxon>Thraustotheca</taxon>
    </lineage>
</organism>
<dbReference type="AlphaFoldDB" id="A0A1V9Y5D7"/>
<accession>A0A1V9Y5D7</accession>
<dbReference type="Proteomes" id="UP000243217">
    <property type="component" value="Unassembled WGS sequence"/>
</dbReference>
<feature type="non-terminal residue" evidence="2">
    <location>
        <position position="1"/>
    </location>
</feature>
<evidence type="ECO:0000256" key="1">
    <source>
        <dbReference type="SAM" id="MobiDB-lite"/>
    </source>
</evidence>
<sequence>FYTPNYEKTKPNPASIPSIPIVKKELTEEETLEALKEALLSPSNNQEVDSTDEKKPPPSDWTQEDLAQQALWALDVLSITQFNRITMKREKFHFVLREVICGSKLVVPRRLRIIVWNLVGNNEIE</sequence>
<gene>
    <name evidence="2" type="ORF">THRCLA_23436</name>
</gene>
<evidence type="ECO:0000313" key="3">
    <source>
        <dbReference type="Proteomes" id="UP000243217"/>
    </source>
</evidence>